<dbReference type="PANTHER" id="PTHR43318:SF1">
    <property type="entry name" value="POLYSACCHARIDE BIOSYNTHESIS PROTEIN EPSC-RELATED"/>
    <property type="match status" value="1"/>
</dbReference>
<dbReference type="RefSeq" id="WP_307501791.1">
    <property type="nucleotide sequence ID" value="NZ_BAAACE010000026.1"/>
</dbReference>
<evidence type="ECO:0000313" key="4">
    <source>
        <dbReference type="EMBL" id="MDQ0555144.1"/>
    </source>
</evidence>
<evidence type="ECO:0000256" key="1">
    <source>
        <dbReference type="ARBA" id="ARBA00007430"/>
    </source>
</evidence>
<dbReference type="Gene3D" id="3.40.50.720">
    <property type="entry name" value="NAD(P)-binding Rossmann-like Domain"/>
    <property type="match status" value="2"/>
</dbReference>
<accession>A0ABU0MWL9</accession>
<keyword evidence="2" id="KW-0472">Membrane</keyword>
<dbReference type="PANTHER" id="PTHR43318">
    <property type="entry name" value="UDP-N-ACETYLGLUCOSAMINE 4,6-DEHYDRATASE"/>
    <property type="match status" value="1"/>
</dbReference>
<protein>
    <submittedName>
        <fullName evidence="4">FlaA1/EpsC-like NDP-sugar epimerase</fullName>
    </submittedName>
</protein>
<comment type="caution">
    <text evidence="4">The sequence shown here is derived from an EMBL/GenBank/DDBJ whole genome shotgun (WGS) entry which is preliminary data.</text>
</comment>
<gene>
    <name evidence="4" type="ORF">QOZ92_000254</name>
</gene>
<keyword evidence="2" id="KW-0812">Transmembrane</keyword>
<proteinExistence type="inferred from homology"/>
<sequence length="634" mass="71194">METEIVAPQKESVLETLLGKYKTRQLILIVVDIACILLSFIASAWMIYPPGLQINISINAMLIYAAISIITLSLCRCYHSLWRYAGEEELIAIVVACTLSIIITYLIHPLIGEKFSMNFYILNAILTISLAGGTRLFYRTGRIVIMRSGLKGKTSNVLIVGGGSAGDMVIQELKNNPQLLKKPIGILDDDVNKKGRRIHNIPILGNIEDVIKLVEKYNIDEIIIAIAKISKQEKRYIIETCKKTKCKLRTIPGVYEIIDGKVDIKKIRDVQIEDLLGREQIKVNLDKMSEYLQNKVVLVTGGGGSIGSELCRQVATFNPKQLIILDNYENNAYAIQQELMRKYGINLNLRTVIASIREEKRMDEIFNEYRPDVVFHAAAHKHVPLMEKSPSEAIKNNIFGTKNVAILADKYKVKRFVLISTDKAVNPTNIMGATKRSAEMIIQTINEKSETEFVAVRFGNVLGSNGSVIPLFKKQIEEGGPVTITHPEIIRYFMTIPEAVQLVIQAGAMAKGGEIFILDMGDPVKIVDLADNLIRLSGFEPNIDIDIKFTGLRPGEKLYEELLMSEEGLTNTEHKKIFIGKPIDFDSEKCNLNLEVLKDIVDKEEVELIDDVMRELVTTYIRPEEANEKSLKEA</sequence>
<feature type="transmembrane region" description="Helical" evidence="2">
    <location>
        <begin position="26"/>
        <end position="48"/>
    </location>
</feature>
<dbReference type="SUPFAM" id="SSF53335">
    <property type="entry name" value="S-adenosyl-L-methionine-dependent methyltransferases"/>
    <property type="match status" value="1"/>
</dbReference>
<comment type="similarity">
    <text evidence="1">Belongs to the polysaccharide synthase family.</text>
</comment>
<dbReference type="Pfam" id="PF02719">
    <property type="entry name" value="Polysacc_synt_2"/>
    <property type="match status" value="1"/>
</dbReference>
<dbReference type="CDD" id="cd05237">
    <property type="entry name" value="UDP_invert_4-6DH_SDR_e"/>
    <property type="match status" value="1"/>
</dbReference>
<feature type="transmembrane region" description="Helical" evidence="2">
    <location>
        <begin position="90"/>
        <end position="111"/>
    </location>
</feature>
<reference evidence="4 5" key="1">
    <citation type="submission" date="2023-07" db="EMBL/GenBank/DDBJ databases">
        <title>Genomic Encyclopedia of Type Strains, Phase IV (KMG-IV): sequencing the most valuable type-strain genomes for metagenomic binning, comparative biology and taxonomic classification.</title>
        <authorList>
            <person name="Goeker M."/>
        </authorList>
    </citation>
    <scope>NUCLEOTIDE SEQUENCE [LARGE SCALE GENOMIC DNA]</scope>
    <source>
        <strain evidence="4 5">DSM 15049</strain>
    </source>
</reference>
<evidence type="ECO:0000256" key="2">
    <source>
        <dbReference type="SAM" id="Phobius"/>
    </source>
</evidence>
<evidence type="ECO:0000259" key="3">
    <source>
        <dbReference type="Pfam" id="PF02719"/>
    </source>
</evidence>
<evidence type="ECO:0000313" key="5">
    <source>
        <dbReference type="Proteomes" id="UP001232584"/>
    </source>
</evidence>
<dbReference type="InterPro" id="IPR029063">
    <property type="entry name" value="SAM-dependent_MTases_sf"/>
</dbReference>
<dbReference type="Proteomes" id="UP001232584">
    <property type="component" value="Unassembled WGS sequence"/>
</dbReference>
<name>A0ABU0MWL9_9FIRM</name>
<dbReference type="EMBL" id="JAUSWG010000001">
    <property type="protein sequence ID" value="MDQ0555144.1"/>
    <property type="molecule type" value="Genomic_DNA"/>
</dbReference>
<dbReference type="InterPro" id="IPR036291">
    <property type="entry name" value="NAD(P)-bd_dom_sf"/>
</dbReference>
<keyword evidence="2" id="KW-1133">Transmembrane helix</keyword>
<keyword evidence="5" id="KW-1185">Reference proteome</keyword>
<dbReference type="Pfam" id="PF13727">
    <property type="entry name" value="CoA_binding_3"/>
    <property type="match status" value="1"/>
</dbReference>
<feature type="domain" description="Polysaccharide biosynthesis protein CapD-like" evidence="3">
    <location>
        <begin position="297"/>
        <end position="580"/>
    </location>
</feature>
<feature type="transmembrane region" description="Helical" evidence="2">
    <location>
        <begin position="54"/>
        <end position="78"/>
    </location>
</feature>
<organism evidence="4 5">
    <name type="scientific">Paraclostridium ghonii</name>
    <dbReference type="NCBI Taxonomy" id="29358"/>
    <lineage>
        <taxon>Bacteria</taxon>
        <taxon>Bacillati</taxon>
        <taxon>Bacillota</taxon>
        <taxon>Clostridia</taxon>
        <taxon>Peptostreptococcales</taxon>
        <taxon>Peptostreptococcaceae</taxon>
        <taxon>Paraclostridium</taxon>
    </lineage>
</organism>
<dbReference type="InterPro" id="IPR051203">
    <property type="entry name" value="Polysaccharide_Synthase-Rel"/>
</dbReference>
<dbReference type="InterPro" id="IPR003869">
    <property type="entry name" value="Polysac_CapD-like"/>
</dbReference>
<dbReference type="SUPFAM" id="SSF51735">
    <property type="entry name" value="NAD(P)-binding Rossmann-fold domains"/>
    <property type="match status" value="1"/>
</dbReference>